<name>A0A0D2DR96_9EURO</name>
<accession>A0A0D2DR96</accession>
<dbReference type="Proteomes" id="UP000053029">
    <property type="component" value="Unassembled WGS sequence"/>
</dbReference>
<dbReference type="RefSeq" id="XP_013284199.1">
    <property type="nucleotide sequence ID" value="XM_013428745.1"/>
</dbReference>
<dbReference type="HOGENOM" id="CLU_1875486_0_0_1"/>
<gene>
    <name evidence="1" type="ORF">Z517_07006</name>
</gene>
<reference evidence="1 2" key="1">
    <citation type="submission" date="2015-01" db="EMBL/GenBank/DDBJ databases">
        <title>The Genome Sequence of Fonsecaea pedrosoi CBS 271.37.</title>
        <authorList>
            <consortium name="The Broad Institute Genomics Platform"/>
            <person name="Cuomo C."/>
            <person name="de Hoog S."/>
            <person name="Gorbushina A."/>
            <person name="Stielow B."/>
            <person name="Teixiera M."/>
            <person name="Abouelleil A."/>
            <person name="Chapman S.B."/>
            <person name="Priest M."/>
            <person name="Young S.K."/>
            <person name="Wortman J."/>
            <person name="Nusbaum C."/>
            <person name="Birren B."/>
        </authorList>
    </citation>
    <scope>NUCLEOTIDE SEQUENCE [LARGE SCALE GENOMIC DNA]</scope>
    <source>
        <strain evidence="1 2">CBS 271.37</strain>
    </source>
</reference>
<proteinExistence type="predicted"/>
<organism evidence="1 2">
    <name type="scientific">Fonsecaea pedrosoi CBS 271.37</name>
    <dbReference type="NCBI Taxonomy" id="1442368"/>
    <lineage>
        <taxon>Eukaryota</taxon>
        <taxon>Fungi</taxon>
        <taxon>Dikarya</taxon>
        <taxon>Ascomycota</taxon>
        <taxon>Pezizomycotina</taxon>
        <taxon>Eurotiomycetes</taxon>
        <taxon>Chaetothyriomycetidae</taxon>
        <taxon>Chaetothyriales</taxon>
        <taxon>Herpotrichiellaceae</taxon>
        <taxon>Fonsecaea</taxon>
    </lineage>
</organism>
<protein>
    <submittedName>
        <fullName evidence="1">Unplaced genomic scaffold supercont1.4, whole genome shotgun sequence</fullName>
    </submittedName>
</protein>
<dbReference type="AlphaFoldDB" id="A0A0D2DR96"/>
<evidence type="ECO:0000313" key="2">
    <source>
        <dbReference type="Proteomes" id="UP000053029"/>
    </source>
</evidence>
<keyword evidence="2" id="KW-1185">Reference proteome</keyword>
<sequence>MQTRVHNRDTNWIDSDLRFAEKRRVYPEANNASPFKNDSKYVFSWKSPSFLLNQCPLSSLWLMSLPMEDHDPPTEPDPDPVGLITPLLFTWLRSNTDIACQDPPIGAADDTDSALGDVNLQPCQNRDGKLTYHSGR</sequence>
<dbReference type="GeneID" id="25306496"/>
<dbReference type="EMBL" id="KN846972">
    <property type="protein sequence ID" value="KIW80391.1"/>
    <property type="molecule type" value="Genomic_DNA"/>
</dbReference>
<evidence type="ECO:0000313" key="1">
    <source>
        <dbReference type="EMBL" id="KIW80391.1"/>
    </source>
</evidence>
<dbReference type="VEuPathDB" id="FungiDB:Z517_07006"/>